<proteinExistence type="predicted"/>
<gene>
    <name evidence="1" type="ORF">CHARACLAT_015351</name>
</gene>
<evidence type="ECO:0000313" key="2">
    <source>
        <dbReference type="Proteomes" id="UP001352852"/>
    </source>
</evidence>
<evidence type="ECO:0000313" key="1">
    <source>
        <dbReference type="EMBL" id="MED6287333.1"/>
    </source>
</evidence>
<reference evidence="1 2" key="1">
    <citation type="submission" date="2021-06" db="EMBL/GenBank/DDBJ databases">
        <authorList>
            <person name="Palmer J.M."/>
        </authorList>
    </citation>
    <scope>NUCLEOTIDE SEQUENCE [LARGE SCALE GENOMIC DNA]</scope>
    <source>
        <strain evidence="1 2">CL_MEX2019</strain>
        <tissue evidence="1">Muscle</tissue>
    </source>
</reference>
<accession>A0ABU7EJB1</accession>
<dbReference type="EMBL" id="JAHUTJ010058570">
    <property type="protein sequence ID" value="MED6287333.1"/>
    <property type="molecule type" value="Genomic_DNA"/>
</dbReference>
<name>A0ABU7EJB1_9TELE</name>
<sequence length="111" mass="12762">MDAEHPESFSTNIKFFFRCTHRLLEHCSETEKSKKHRDIRKCLCPFRTILPSLHSCVLQLHTQLPVVTGFTGFICQSVFLAHAMSSDRGLWPVRCSISRSIRLQKPSWSSG</sequence>
<protein>
    <submittedName>
        <fullName evidence="1">Uncharacterized protein</fullName>
    </submittedName>
</protein>
<keyword evidence="2" id="KW-1185">Reference proteome</keyword>
<comment type="caution">
    <text evidence="1">The sequence shown here is derived from an EMBL/GenBank/DDBJ whole genome shotgun (WGS) entry which is preliminary data.</text>
</comment>
<organism evidence="1 2">
    <name type="scientific">Characodon lateralis</name>
    <dbReference type="NCBI Taxonomy" id="208331"/>
    <lineage>
        <taxon>Eukaryota</taxon>
        <taxon>Metazoa</taxon>
        <taxon>Chordata</taxon>
        <taxon>Craniata</taxon>
        <taxon>Vertebrata</taxon>
        <taxon>Euteleostomi</taxon>
        <taxon>Actinopterygii</taxon>
        <taxon>Neopterygii</taxon>
        <taxon>Teleostei</taxon>
        <taxon>Neoteleostei</taxon>
        <taxon>Acanthomorphata</taxon>
        <taxon>Ovalentaria</taxon>
        <taxon>Atherinomorphae</taxon>
        <taxon>Cyprinodontiformes</taxon>
        <taxon>Goodeidae</taxon>
        <taxon>Characodon</taxon>
    </lineage>
</organism>
<dbReference type="Proteomes" id="UP001352852">
    <property type="component" value="Unassembled WGS sequence"/>
</dbReference>